<evidence type="ECO:0000256" key="2">
    <source>
        <dbReference type="SAM" id="Phobius"/>
    </source>
</evidence>
<accession>A0A1Q5Q4I4</accession>
<keyword evidence="2" id="KW-0472">Membrane</keyword>
<organism evidence="3 4">
    <name type="scientific">Bowdeniella nasicola</name>
    <dbReference type="NCBI Taxonomy" id="208480"/>
    <lineage>
        <taxon>Bacteria</taxon>
        <taxon>Bacillati</taxon>
        <taxon>Actinomycetota</taxon>
        <taxon>Actinomycetes</taxon>
        <taxon>Actinomycetales</taxon>
        <taxon>Actinomycetaceae</taxon>
        <taxon>Bowdeniella</taxon>
    </lineage>
</organism>
<sequence length="312" mass="35193">MLRTTMRYTGDLHYHALGGVQRVNPGTSARFLPCGGRRAVLAFEIKSEAKSRIKRATVGLWNRYSAGTGRSMLVTRNGEVRGRLEDMQSPRVPLFISDYDPEEGTDEEKPASSGNRAVEPAPFIDIDVNFFGEPRSVFYRWPSKSATALFDVPAGSPAARRFAAMEASPIKRLVFPIIAGIGKVSWALLAPILKAFFSWLFSFLPEINIPWPQINIPWPEINIPWPDINITWPEINIPWSELPEWVVWLLGHPKLWIPILVGIVAGIIAMRRARKSKKTREAWEAAKRDAAQSEQQSPHQTRAYQDARPRGE</sequence>
<comment type="caution">
    <text evidence="3">The sequence shown here is derived from an EMBL/GenBank/DDBJ whole genome shotgun (WGS) entry which is preliminary data.</text>
</comment>
<evidence type="ECO:0000256" key="1">
    <source>
        <dbReference type="SAM" id="MobiDB-lite"/>
    </source>
</evidence>
<proteinExistence type="predicted"/>
<dbReference type="EMBL" id="MQVR01000009">
    <property type="protein sequence ID" value="OKL54716.1"/>
    <property type="molecule type" value="Genomic_DNA"/>
</dbReference>
<feature type="region of interest" description="Disordered" evidence="1">
    <location>
        <begin position="97"/>
        <end position="118"/>
    </location>
</feature>
<feature type="compositionally biased region" description="Basic and acidic residues" evidence="1">
    <location>
        <begin position="280"/>
        <end position="291"/>
    </location>
</feature>
<dbReference type="Proteomes" id="UP000185628">
    <property type="component" value="Unassembled WGS sequence"/>
</dbReference>
<keyword evidence="4" id="KW-1185">Reference proteome</keyword>
<evidence type="ECO:0000313" key="3">
    <source>
        <dbReference type="EMBL" id="OKL54716.1"/>
    </source>
</evidence>
<feature type="region of interest" description="Disordered" evidence="1">
    <location>
        <begin position="280"/>
        <end position="312"/>
    </location>
</feature>
<feature type="transmembrane region" description="Helical" evidence="2">
    <location>
        <begin position="245"/>
        <end position="270"/>
    </location>
</feature>
<keyword evidence="2" id="KW-0812">Transmembrane</keyword>
<name>A0A1Q5Q4I4_9ACTO</name>
<feature type="compositionally biased region" description="Polar residues" evidence="1">
    <location>
        <begin position="292"/>
        <end position="303"/>
    </location>
</feature>
<gene>
    <name evidence="3" type="ORF">BSZ39_02725</name>
</gene>
<feature type="transmembrane region" description="Helical" evidence="2">
    <location>
        <begin position="173"/>
        <end position="193"/>
    </location>
</feature>
<reference evidence="4" key="1">
    <citation type="submission" date="2016-12" db="EMBL/GenBank/DDBJ databases">
        <authorList>
            <person name="Meng X."/>
        </authorList>
    </citation>
    <scope>NUCLEOTIDE SEQUENCE [LARGE SCALE GENOMIC DNA]</scope>
    <source>
        <strain evidence="4">DSM 19116</strain>
    </source>
</reference>
<keyword evidence="2" id="KW-1133">Transmembrane helix</keyword>
<protein>
    <submittedName>
        <fullName evidence="3">Uncharacterized protein</fullName>
    </submittedName>
</protein>
<dbReference type="OrthoDB" id="4424087at2"/>
<dbReference type="RefSeq" id="WP_073715858.1">
    <property type="nucleotide sequence ID" value="NZ_MQVR01000009.1"/>
</dbReference>
<evidence type="ECO:0000313" key="4">
    <source>
        <dbReference type="Proteomes" id="UP000185628"/>
    </source>
</evidence>
<dbReference type="AlphaFoldDB" id="A0A1Q5Q4I4"/>